<organism evidence="1 2">
    <name type="scientific">Lepraria neglecta</name>
    <dbReference type="NCBI Taxonomy" id="209136"/>
    <lineage>
        <taxon>Eukaryota</taxon>
        <taxon>Fungi</taxon>
        <taxon>Dikarya</taxon>
        <taxon>Ascomycota</taxon>
        <taxon>Pezizomycotina</taxon>
        <taxon>Lecanoromycetes</taxon>
        <taxon>OSLEUM clade</taxon>
        <taxon>Lecanoromycetidae</taxon>
        <taxon>Lecanorales</taxon>
        <taxon>Lecanorineae</taxon>
        <taxon>Stereocaulaceae</taxon>
        <taxon>Lepraria</taxon>
    </lineage>
</organism>
<gene>
    <name evidence="1" type="ORF">OEA41_004177</name>
</gene>
<protein>
    <submittedName>
        <fullName evidence="1">Uncharacterized protein</fullName>
    </submittedName>
</protein>
<keyword evidence="2" id="KW-1185">Reference proteome</keyword>
<comment type="caution">
    <text evidence="1">The sequence shown here is derived from an EMBL/GenBank/DDBJ whole genome shotgun (WGS) entry which is preliminary data.</text>
</comment>
<dbReference type="AlphaFoldDB" id="A0AAE0DJ40"/>
<name>A0AAE0DJ40_9LECA</name>
<reference evidence="1" key="1">
    <citation type="submission" date="2022-11" db="EMBL/GenBank/DDBJ databases">
        <title>Chromosomal genome sequence assembly and mating type (MAT) locus characterization of the leprose asexual lichenized fungus Lepraria neglecta (Nyl.) Erichsen.</title>
        <authorList>
            <person name="Allen J.L."/>
            <person name="Pfeffer B."/>
        </authorList>
    </citation>
    <scope>NUCLEOTIDE SEQUENCE</scope>
    <source>
        <strain evidence="1">Allen 5258</strain>
    </source>
</reference>
<proteinExistence type="predicted"/>
<sequence>MEESSYAREDDRNRQIGQLYFGDDEVVLHKQTAGRRDEKTLRDKEKYIGAMLRHSRQASMVRFDPKSKGKALEIIKPHLNKSFAPEIPIQVVDPPGPILALGETDAGRVVAENLEKLHRATGQLEELQGSQNILAQKFDEKAFRRIQE</sequence>
<dbReference type="EMBL" id="JASNWA010000008">
    <property type="protein sequence ID" value="KAK3172092.1"/>
    <property type="molecule type" value="Genomic_DNA"/>
</dbReference>
<evidence type="ECO:0000313" key="2">
    <source>
        <dbReference type="Proteomes" id="UP001276659"/>
    </source>
</evidence>
<accession>A0AAE0DJ40</accession>
<evidence type="ECO:0000313" key="1">
    <source>
        <dbReference type="EMBL" id="KAK3172092.1"/>
    </source>
</evidence>
<dbReference type="Proteomes" id="UP001276659">
    <property type="component" value="Unassembled WGS sequence"/>
</dbReference>